<evidence type="ECO:0000259" key="1">
    <source>
        <dbReference type="SMART" id="SM00181"/>
    </source>
</evidence>
<sequence length="385" mass="41556">MPLYQVLKWQKNTTNTAQMAMKFRANSLVRSSVNLEEVNIKCRDYMLAYVGDRSGSWTRCAINCVKNGDKCAKCAKQRTARPVQWTQKCVQRAEIISVLTVGDARYAAITSQSAWINCVTWGGNADKYKNFVGNFGPKEAPACIEYLDGFFRSETRGKRICAACSKKCIQCTSVEVGKACYGANCKVCSVDNNSCGTCKTGYKLFGGKCELECNTGDIVCTVNQICLDTCKTCQENCTSCQDTVTNCKSCVPDFALDGSSCAACSAGCTDCAGDKNVCNLCKDGYFGINGACQSCEMNTTAQCECSGAANCATCTIAKSGTCGTCIAGYKMSASNTCFTAFKCTSDVYMSYLVTLIHTLQRLIANTANFAIYQTLGILVFVSCFL</sequence>
<dbReference type="EMBL" id="AUWU02000002">
    <property type="protein sequence ID" value="KAH0576144.1"/>
    <property type="molecule type" value="Genomic_DNA"/>
</dbReference>
<dbReference type="InterPro" id="IPR000742">
    <property type="entry name" value="EGF"/>
</dbReference>
<dbReference type="RefSeq" id="XP_067766917.1">
    <property type="nucleotide sequence ID" value="XM_067905600.1"/>
</dbReference>
<accession>A0A9P8LXN5</accession>
<feature type="domain" description="EGF-like" evidence="1">
    <location>
        <begin position="263"/>
        <end position="296"/>
    </location>
</feature>
<organism evidence="2 3">
    <name type="scientific">Spironucleus salmonicida</name>
    <dbReference type="NCBI Taxonomy" id="348837"/>
    <lineage>
        <taxon>Eukaryota</taxon>
        <taxon>Metamonada</taxon>
        <taxon>Diplomonadida</taxon>
        <taxon>Hexamitidae</taxon>
        <taxon>Hexamitinae</taxon>
        <taxon>Spironucleus</taxon>
    </lineage>
</organism>
<dbReference type="SUPFAM" id="SSF57184">
    <property type="entry name" value="Growth factor receptor domain"/>
    <property type="match status" value="2"/>
</dbReference>
<proteinExistence type="predicted"/>
<protein>
    <submittedName>
        <fullName evidence="2">Cysteine-rich protein</fullName>
    </submittedName>
</protein>
<keyword evidence="3" id="KW-1185">Reference proteome</keyword>
<evidence type="ECO:0000313" key="2">
    <source>
        <dbReference type="EMBL" id="KAH0576144.1"/>
    </source>
</evidence>
<dbReference type="SMART" id="SM00181">
    <property type="entry name" value="EGF"/>
    <property type="match status" value="4"/>
</dbReference>
<feature type="domain" description="EGF-like" evidence="1">
    <location>
        <begin position="179"/>
        <end position="210"/>
    </location>
</feature>
<evidence type="ECO:0000313" key="3">
    <source>
        <dbReference type="Proteomes" id="UP000018208"/>
    </source>
</evidence>
<dbReference type="AlphaFoldDB" id="A0A9P8LXN5"/>
<dbReference type="SMART" id="SM00261">
    <property type="entry name" value="FU"/>
    <property type="match status" value="3"/>
</dbReference>
<dbReference type="Proteomes" id="UP000018208">
    <property type="component" value="Unassembled WGS sequence"/>
</dbReference>
<dbReference type="OrthoDB" id="300641at2759"/>
<name>A0A9P8LXN5_9EUKA</name>
<dbReference type="InterPro" id="IPR006212">
    <property type="entry name" value="Furin_repeat"/>
</dbReference>
<dbReference type="InterPro" id="IPR009030">
    <property type="entry name" value="Growth_fac_rcpt_cys_sf"/>
</dbReference>
<comment type="caution">
    <text evidence="2">The sequence shown here is derived from an EMBL/GenBank/DDBJ whole genome shotgun (WGS) entry which is preliminary data.</text>
</comment>
<feature type="domain" description="EGF-like" evidence="1">
    <location>
        <begin position="304"/>
        <end position="338"/>
    </location>
</feature>
<feature type="domain" description="EGF-like" evidence="1">
    <location>
        <begin position="232"/>
        <end position="262"/>
    </location>
</feature>
<gene>
    <name evidence="2" type="ORF">SS50377_21693</name>
</gene>
<dbReference type="KEGG" id="ssao:94295716"/>
<reference evidence="2 3" key="1">
    <citation type="journal article" date="2014" name="PLoS Genet.">
        <title>The Genome of Spironucleus salmonicida Highlights a Fish Pathogen Adapted to Fluctuating Environments.</title>
        <authorList>
            <person name="Xu F."/>
            <person name="Jerlstrom-Hultqvist J."/>
            <person name="Einarsson E."/>
            <person name="Astvaldsson A."/>
            <person name="Svard S.G."/>
            <person name="Andersson J.O."/>
        </authorList>
    </citation>
    <scope>NUCLEOTIDE SEQUENCE [LARGE SCALE GENOMIC DNA]</scope>
    <source>
        <strain evidence="2 3">ATCC 50377</strain>
    </source>
</reference>
<dbReference type="GeneID" id="94295716"/>